<evidence type="ECO:0000256" key="1">
    <source>
        <dbReference type="SAM" id="MobiDB-lite"/>
    </source>
</evidence>
<dbReference type="Proteomes" id="UP000823388">
    <property type="component" value="Chromosome 3N"/>
</dbReference>
<gene>
    <name evidence="3" type="ORF">PVAP13_3NG054000</name>
</gene>
<feature type="region of interest" description="Disordered" evidence="1">
    <location>
        <begin position="41"/>
        <end position="89"/>
    </location>
</feature>
<dbReference type="Gene3D" id="3.40.50.410">
    <property type="entry name" value="von Willebrand factor, type A domain"/>
    <property type="match status" value="1"/>
</dbReference>
<dbReference type="PANTHER" id="PTHR10579:SF125">
    <property type="entry name" value="VWFA DOMAIN-CONTAINING PROTEIN"/>
    <property type="match status" value="1"/>
</dbReference>
<dbReference type="InterPro" id="IPR051266">
    <property type="entry name" value="CLCR"/>
</dbReference>
<dbReference type="PANTHER" id="PTHR10579">
    <property type="entry name" value="CALCIUM-ACTIVATED CHLORIDE CHANNEL REGULATOR"/>
    <property type="match status" value="1"/>
</dbReference>
<dbReference type="PROSITE" id="PS50234">
    <property type="entry name" value="VWFA"/>
    <property type="match status" value="1"/>
</dbReference>
<dbReference type="InterPro" id="IPR036465">
    <property type="entry name" value="vWFA_dom_sf"/>
</dbReference>
<evidence type="ECO:0000313" key="3">
    <source>
        <dbReference type="EMBL" id="KAG2615538.1"/>
    </source>
</evidence>
<name>A0A8T0U0J3_PANVG</name>
<organism evidence="3 4">
    <name type="scientific">Panicum virgatum</name>
    <name type="common">Blackwell switchgrass</name>
    <dbReference type="NCBI Taxonomy" id="38727"/>
    <lineage>
        <taxon>Eukaryota</taxon>
        <taxon>Viridiplantae</taxon>
        <taxon>Streptophyta</taxon>
        <taxon>Embryophyta</taxon>
        <taxon>Tracheophyta</taxon>
        <taxon>Spermatophyta</taxon>
        <taxon>Magnoliopsida</taxon>
        <taxon>Liliopsida</taxon>
        <taxon>Poales</taxon>
        <taxon>Poaceae</taxon>
        <taxon>PACMAD clade</taxon>
        <taxon>Panicoideae</taxon>
        <taxon>Panicodae</taxon>
        <taxon>Paniceae</taxon>
        <taxon>Panicinae</taxon>
        <taxon>Panicum</taxon>
        <taxon>Panicum sect. Hiantes</taxon>
    </lineage>
</organism>
<feature type="domain" description="VWFA" evidence="2">
    <location>
        <begin position="130"/>
        <end position="300"/>
    </location>
</feature>
<dbReference type="SMART" id="SM00327">
    <property type="entry name" value="VWA"/>
    <property type="match status" value="1"/>
</dbReference>
<comment type="caution">
    <text evidence="3">The sequence shown here is derived from an EMBL/GenBank/DDBJ whole genome shotgun (WGS) entry which is preliminary data.</text>
</comment>
<reference evidence="3" key="1">
    <citation type="submission" date="2020-05" db="EMBL/GenBank/DDBJ databases">
        <title>WGS assembly of Panicum virgatum.</title>
        <authorList>
            <person name="Lovell J.T."/>
            <person name="Jenkins J."/>
            <person name="Shu S."/>
            <person name="Juenger T.E."/>
            <person name="Schmutz J."/>
        </authorList>
    </citation>
    <scope>NUCLEOTIDE SEQUENCE</scope>
    <source>
        <strain evidence="3">AP13</strain>
    </source>
</reference>
<feature type="compositionally biased region" description="Polar residues" evidence="1">
    <location>
        <begin position="405"/>
        <end position="420"/>
    </location>
</feature>
<dbReference type="InterPro" id="IPR032838">
    <property type="entry name" value="Vwaint_dom"/>
</dbReference>
<accession>A0A8T0U0J3</accession>
<dbReference type="InterPro" id="IPR002035">
    <property type="entry name" value="VWF_A"/>
</dbReference>
<dbReference type="SUPFAM" id="SSF53300">
    <property type="entry name" value="vWA-like"/>
    <property type="match status" value="1"/>
</dbReference>
<dbReference type="Pfam" id="PF14624">
    <property type="entry name" value="Vwaint"/>
    <property type="match status" value="1"/>
</dbReference>
<proteinExistence type="predicted"/>
<evidence type="ECO:0000259" key="2">
    <source>
        <dbReference type="PROSITE" id="PS50234"/>
    </source>
</evidence>
<protein>
    <recommendedName>
        <fullName evidence="2">VWFA domain-containing protein</fullName>
    </recommendedName>
</protein>
<dbReference type="AlphaFoldDB" id="A0A8T0U0J3"/>
<dbReference type="EMBL" id="CM029042">
    <property type="protein sequence ID" value="KAG2615538.1"/>
    <property type="molecule type" value="Genomic_DNA"/>
</dbReference>
<feature type="region of interest" description="Disordered" evidence="1">
    <location>
        <begin position="404"/>
        <end position="424"/>
    </location>
</feature>
<keyword evidence="4" id="KW-1185">Reference proteome</keyword>
<feature type="compositionally biased region" description="Low complexity" evidence="1">
    <location>
        <begin position="43"/>
        <end position="53"/>
    </location>
</feature>
<sequence>MRGARRRPLPRRLPLELVAAAAPWSSWPPCWSLRTPRSPPPLEFAASAAAAPGSPLPPLGLEPLQQPAGSAMAFNDDDKPPTSNTGSTKGLVSIKPVKYFKDDAALTADTVTAEVEINATSSTTVREGLDLVAVLDVSGSMRGDKIASLKKAMTFVIMKLTPVDRLSIVTFSNDAARLTPLRSMTPAAQTELKAVVDGLAAGGWTNIQAGLETGLAVIAGRVNTKARTANIFLMSDGEQKPGDARQVDPGQVAIYTFGFGKDTNHLLMSDIAKRSPGGTFSSVPDGSTVTLPFSQLLAGLLTVVAQDVELTLTPKTDDGDVDTIVVAPGTDYKTTTDAATGVVTIAFGTLFAGEGRRVVITLTLKDVSATNNEEYDAPLAEAQHSYTAQGRPRDPQLPQDIQIRRTPTPSQAPGASSKARQVQAEIARRNHAEAIRQARLLADKGDPESLDEARYKLVDAQNALEDIVLDSLADGQKLVDSLRAELVQLIKLMETKELYEAQGRPYALASETSHGRQRYCARGGDEDSDVRLFATPRMDTYREQAKNFEKDPTAPVPTADEDVKKEVAANPLAAISNDLAYYLRNAIEALRAIERIIAPSA</sequence>
<dbReference type="Pfam" id="PF00092">
    <property type="entry name" value="VWA"/>
    <property type="match status" value="1"/>
</dbReference>
<evidence type="ECO:0000313" key="4">
    <source>
        <dbReference type="Proteomes" id="UP000823388"/>
    </source>
</evidence>